<dbReference type="Proteomes" id="UP001202328">
    <property type="component" value="Unassembled WGS sequence"/>
</dbReference>
<gene>
    <name evidence="1" type="ORF">MKW98_003035</name>
</gene>
<organism evidence="1 2">
    <name type="scientific">Papaver atlanticum</name>
    <dbReference type="NCBI Taxonomy" id="357466"/>
    <lineage>
        <taxon>Eukaryota</taxon>
        <taxon>Viridiplantae</taxon>
        <taxon>Streptophyta</taxon>
        <taxon>Embryophyta</taxon>
        <taxon>Tracheophyta</taxon>
        <taxon>Spermatophyta</taxon>
        <taxon>Magnoliopsida</taxon>
        <taxon>Ranunculales</taxon>
        <taxon>Papaveraceae</taxon>
        <taxon>Papaveroideae</taxon>
        <taxon>Papaver</taxon>
    </lineage>
</organism>
<evidence type="ECO:0000313" key="1">
    <source>
        <dbReference type="EMBL" id="KAI3957314.1"/>
    </source>
</evidence>
<protein>
    <submittedName>
        <fullName evidence="1">Uncharacterized protein</fullName>
    </submittedName>
</protein>
<dbReference type="EMBL" id="JAJJMB010001336">
    <property type="protein sequence ID" value="KAI3957314.1"/>
    <property type="molecule type" value="Genomic_DNA"/>
</dbReference>
<proteinExistence type="predicted"/>
<keyword evidence="2" id="KW-1185">Reference proteome</keyword>
<sequence length="101" mass="11720">MFLKFMYMKCQPNSLMIYYGCLGILIKDTSNLTSNGRPVHRLIERTCGFTFDPLRQSKNIESGGGITAERSFTFDPLHFIFLWRGVVNRLNSICWNEYQGL</sequence>
<evidence type="ECO:0000313" key="2">
    <source>
        <dbReference type="Proteomes" id="UP001202328"/>
    </source>
</evidence>
<dbReference type="AlphaFoldDB" id="A0AAD4XWJ1"/>
<accession>A0AAD4XWJ1</accession>
<feature type="non-terminal residue" evidence="1">
    <location>
        <position position="1"/>
    </location>
</feature>
<name>A0AAD4XWJ1_9MAGN</name>
<comment type="caution">
    <text evidence="1">The sequence shown here is derived from an EMBL/GenBank/DDBJ whole genome shotgun (WGS) entry which is preliminary data.</text>
</comment>
<reference evidence="1" key="1">
    <citation type="submission" date="2022-04" db="EMBL/GenBank/DDBJ databases">
        <title>A functionally conserved STORR gene fusion in Papaver species that diverged 16.8 million years ago.</title>
        <authorList>
            <person name="Catania T."/>
        </authorList>
    </citation>
    <scope>NUCLEOTIDE SEQUENCE</scope>
    <source>
        <strain evidence="1">S-188037</strain>
    </source>
</reference>